<dbReference type="SUPFAM" id="SSF142906">
    <property type="entry name" value="YjbR-like"/>
    <property type="match status" value="1"/>
</dbReference>
<dbReference type="Gene3D" id="3.90.1150.30">
    <property type="match status" value="1"/>
</dbReference>
<dbReference type="EMBL" id="SMFL01000003">
    <property type="protein sequence ID" value="TDE16861.1"/>
    <property type="molecule type" value="Genomic_DNA"/>
</dbReference>
<name>A0A4R5DXE9_9BACT</name>
<dbReference type="AlphaFoldDB" id="A0A4R5DXE9"/>
<dbReference type="Pfam" id="PF04237">
    <property type="entry name" value="YjbR"/>
    <property type="match status" value="1"/>
</dbReference>
<protein>
    <recommendedName>
        <fullName evidence="3">MmcQ/YjbR family DNA-binding protein</fullName>
    </recommendedName>
</protein>
<organism evidence="1 2">
    <name type="scientific">Dyadobacter psychrotolerans</name>
    <dbReference type="NCBI Taxonomy" id="2541721"/>
    <lineage>
        <taxon>Bacteria</taxon>
        <taxon>Pseudomonadati</taxon>
        <taxon>Bacteroidota</taxon>
        <taxon>Cytophagia</taxon>
        <taxon>Cytophagales</taxon>
        <taxon>Spirosomataceae</taxon>
        <taxon>Dyadobacter</taxon>
    </lineage>
</organism>
<dbReference type="RefSeq" id="WP_131958393.1">
    <property type="nucleotide sequence ID" value="NZ_SMFL01000003.1"/>
</dbReference>
<dbReference type="OrthoDB" id="954305at2"/>
<dbReference type="InterPro" id="IPR038056">
    <property type="entry name" value="YjbR-like_sf"/>
</dbReference>
<evidence type="ECO:0008006" key="3">
    <source>
        <dbReference type="Google" id="ProtNLM"/>
    </source>
</evidence>
<dbReference type="Proteomes" id="UP000294850">
    <property type="component" value="Unassembled WGS sequence"/>
</dbReference>
<dbReference type="InterPro" id="IPR058532">
    <property type="entry name" value="YjbR/MT2646/Rv2570-like"/>
</dbReference>
<reference evidence="1 2" key="1">
    <citation type="submission" date="2019-03" db="EMBL/GenBank/DDBJ databases">
        <title>Dyadobacter AR-3-6 sp. nov., isolated from arctic soil.</title>
        <authorList>
            <person name="Chaudhary D.K."/>
        </authorList>
    </citation>
    <scope>NUCLEOTIDE SEQUENCE [LARGE SCALE GENOMIC DNA]</scope>
    <source>
        <strain evidence="1 2">AR-3-6</strain>
    </source>
</reference>
<keyword evidence="2" id="KW-1185">Reference proteome</keyword>
<comment type="caution">
    <text evidence="1">The sequence shown here is derived from an EMBL/GenBank/DDBJ whole genome shotgun (WGS) entry which is preliminary data.</text>
</comment>
<proteinExistence type="predicted"/>
<evidence type="ECO:0000313" key="1">
    <source>
        <dbReference type="EMBL" id="TDE16861.1"/>
    </source>
</evidence>
<accession>A0A4R5DXE9</accession>
<gene>
    <name evidence="1" type="ORF">E0F88_11630</name>
</gene>
<sequence length="117" mass="14012">MDVFYSPYLNFLRQTVEHLPAVTEKLCFETPAFYVNDKLFARIREDGETLVINTEERDKWIEEDPDTFYITDHYLKSKYMLISLSSVKQVTLKELLTRAWKNRAPKKLLKLFEENNE</sequence>
<evidence type="ECO:0000313" key="2">
    <source>
        <dbReference type="Proteomes" id="UP000294850"/>
    </source>
</evidence>